<evidence type="ECO:0000256" key="6">
    <source>
        <dbReference type="PIRSR" id="PIRSR000193-1"/>
    </source>
</evidence>
<dbReference type="RefSeq" id="WP_166009762.1">
    <property type="nucleotide sequence ID" value="NZ_CP049888.1"/>
</dbReference>
<evidence type="ECO:0000256" key="5">
    <source>
        <dbReference type="HAMAP-Rule" id="MF_01925"/>
    </source>
</evidence>
<feature type="binding site" evidence="6">
    <location>
        <begin position="66"/>
        <end position="69"/>
    </location>
    <ligand>
        <name>NADP(+)</name>
        <dbReference type="ChEBI" id="CHEBI:58349"/>
    </ligand>
</feature>
<comment type="function">
    <text evidence="5">Catalyzes the reduction of 1-pyrroline-5-carboxylate (PCA) to L-proline.</text>
</comment>
<keyword evidence="5" id="KW-0963">Cytoplasm</keyword>
<keyword evidence="2 5" id="KW-0641">Proline biosynthesis</keyword>
<dbReference type="EMBL" id="CP049888">
    <property type="protein sequence ID" value="QIL50295.1"/>
    <property type="molecule type" value="Genomic_DNA"/>
</dbReference>
<reference evidence="9 10" key="1">
    <citation type="submission" date="2020-03" db="EMBL/GenBank/DDBJ databases">
        <title>Weissella sp. nov., isolated from Cybister lewisianus.</title>
        <authorList>
            <person name="Hyun D.-W."/>
            <person name="Bae J.-W."/>
        </authorList>
    </citation>
    <scope>NUCLEOTIDE SEQUENCE [LARGE SCALE GENOMIC DNA]</scope>
    <source>
        <strain evidence="9 10">HDW19</strain>
    </source>
</reference>
<dbReference type="InterPro" id="IPR008927">
    <property type="entry name" value="6-PGluconate_DH-like_C_sf"/>
</dbReference>
<feature type="binding site" evidence="6">
    <location>
        <begin position="7"/>
        <end position="12"/>
    </location>
    <ligand>
        <name>NADP(+)</name>
        <dbReference type="ChEBI" id="CHEBI:58349"/>
    </ligand>
</feature>
<dbReference type="InterPro" id="IPR028939">
    <property type="entry name" value="P5C_Rdtase_cat_N"/>
</dbReference>
<dbReference type="PANTHER" id="PTHR11645:SF0">
    <property type="entry name" value="PYRROLINE-5-CARBOXYLATE REDUCTASE 3"/>
    <property type="match status" value="1"/>
</dbReference>
<dbReference type="EC" id="1.5.1.2" evidence="5"/>
<name>A0A6G8AZA8_9LACO</name>
<keyword evidence="10" id="KW-1185">Reference proteome</keyword>
<organism evidence="9 10">
    <name type="scientific">Weissella coleopterorum</name>
    <dbReference type="NCBI Taxonomy" id="2714949"/>
    <lineage>
        <taxon>Bacteria</taxon>
        <taxon>Bacillati</taxon>
        <taxon>Bacillota</taxon>
        <taxon>Bacilli</taxon>
        <taxon>Lactobacillales</taxon>
        <taxon>Lactobacillaceae</taxon>
        <taxon>Weissella</taxon>
    </lineage>
</organism>
<keyword evidence="5" id="KW-0028">Amino-acid biosynthesis</keyword>
<dbReference type="Proteomes" id="UP000500741">
    <property type="component" value="Chromosome"/>
</dbReference>
<dbReference type="InterPro" id="IPR036291">
    <property type="entry name" value="NAD(P)-bd_dom_sf"/>
</dbReference>
<evidence type="ECO:0000256" key="2">
    <source>
        <dbReference type="ARBA" id="ARBA00022650"/>
    </source>
</evidence>
<dbReference type="InterPro" id="IPR000304">
    <property type="entry name" value="Pyrroline-COOH_reductase"/>
</dbReference>
<dbReference type="KEGG" id="wco:G7084_02510"/>
<comment type="catalytic activity">
    <reaction evidence="5">
        <text>L-proline + NAD(+) = (S)-1-pyrroline-5-carboxylate + NADH + 2 H(+)</text>
        <dbReference type="Rhea" id="RHEA:14105"/>
        <dbReference type="ChEBI" id="CHEBI:15378"/>
        <dbReference type="ChEBI" id="CHEBI:17388"/>
        <dbReference type="ChEBI" id="CHEBI:57540"/>
        <dbReference type="ChEBI" id="CHEBI:57945"/>
        <dbReference type="ChEBI" id="CHEBI:60039"/>
        <dbReference type="EC" id="1.5.1.2"/>
    </reaction>
</comment>
<protein>
    <recommendedName>
        <fullName evidence="5">Pyrroline-5-carboxylate reductase</fullName>
        <shortName evidence="5">P5C reductase</shortName>
        <shortName evidence="5">P5CR</shortName>
        <ecNumber evidence="5">1.5.1.2</ecNumber>
    </recommendedName>
    <alternativeName>
        <fullName evidence="5">PCA reductase</fullName>
    </alternativeName>
</protein>
<accession>A0A6G8AZA8</accession>
<proteinExistence type="inferred from homology"/>
<gene>
    <name evidence="5" type="primary">proC</name>
    <name evidence="9" type="ORF">G7084_02510</name>
</gene>
<dbReference type="SUPFAM" id="SSF51735">
    <property type="entry name" value="NAD(P)-binding Rossmann-fold domains"/>
    <property type="match status" value="1"/>
</dbReference>
<comment type="catalytic activity">
    <reaction evidence="5">
        <text>L-proline + NADP(+) = (S)-1-pyrroline-5-carboxylate + NADPH + 2 H(+)</text>
        <dbReference type="Rhea" id="RHEA:14109"/>
        <dbReference type="ChEBI" id="CHEBI:15378"/>
        <dbReference type="ChEBI" id="CHEBI:17388"/>
        <dbReference type="ChEBI" id="CHEBI:57783"/>
        <dbReference type="ChEBI" id="CHEBI:58349"/>
        <dbReference type="ChEBI" id="CHEBI:60039"/>
        <dbReference type="EC" id="1.5.1.2"/>
    </reaction>
</comment>
<evidence type="ECO:0000313" key="9">
    <source>
        <dbReference type="EMBL" id="QIL50295.1"/>
    </source>
</evidence>
<evidence type="ECO:0000313" key="10">
    <source>
        <dbReference type="Proteomes" id="UP000500741"/>
    </source>
</evidence>
<dbReference type="PANTHER" id="PTHR11645">
    <property type="entry name" value="PYRROLINE-5-CARBOXYLATE REDUCTASE"/>
    <property type="match status" value="1"/>
</dbReference>
<dbReference type="Pfam" id="PF14748">
    <property type="entry name" value="P5CR_dimer"/>
    <property type="match status" value="1"/>
</dbReference>
<feature type="domain" description="Pyrroline-5-carboxylate reductase catalytic N-terminal" evidence="7">
    <location>
        <begin position="3"/>
        <end position="95"/>
    </location>
</feature>
<evidence type="ECO:0000259" key="7">
    <source>
        <dbReference type="Pfam" id="PF03807"/>
    </source>
</evidence>
<dbReference type="GO" id="GO:0055129">
    <property type="term" value="P:L-proline biosynthetic process"/>
    <property type="evidence" value="ECO:0007669"/>
    <property type="project" value="UniProtKB-UniRule"/>
</dbReference>
<evidence type="ECO:0000256" key="1">
    <source>
        <dbReference type="ARBA" id="ARBA00005525"/>
    </source>
</evidence>
<evidence type="ECO:0000256" key="4">
    <source>
        <dbReference type="ARBA" id="ARBA00023002"/>
    </source>
</evidence>
<dbReference type="SUPFAM" id="SSF48179">
    <property type="entry name" value="6-phosphogluconate dehydrogenase C-terminal domain-like"/>
    <property type="match status" value="1"/>
</dbReference>
<dbReference type="PIRSF" id="PIRSF000193">
    <property type="entry name" value="Pyrrol-5-carb_rd"/>
    <property type="match status" value="1"/>
</dbReference>
<dbReference type="Pfam" id="PF03807">
    <property type="entry name" value="F420_oxidored"/>
    <property type="match status" value="1"/>
</dbReference>
<dbReference type="Gene3D" id="1.10.3730.10">
    <property type="entry name" value="ProC C-terminal domain-like"/>
    <property type="match status" value="1"/>
</dbReference>
<evidence type="ECO:0000259" key="8">
    <source>
        <dbReference type="Pfam" id="PF14748"/>
    </source>
</evidence>
<keyword evidence="3 5" id="KW-0521">NADP</keyword>
<comment type="similarity">
    <text evidence="1 5">Belongs to the pyrroline-5-carboxylate reductase family.</text>
</comment>
<comment type="subcellular location">
    <subcellularLocation>
        <location evidence="5">Cytoplasm</location>
    </subcellularLocation>
</comment>
<dbReference type="GO" id="GO:0005737">
    <property type="term" value="C:cytoplasm"/>
    <property type="evidence" value="ECO:0007669"/>
    <property type="project" value="UniProtKB-SubCell"/>
</dbReference>
<evidence type="ECO:0000256" key="3">
    <source>
        <dbReference type="ARBA" id="ARBA00022857"/>
    </source>
</evidence>
<sequence length="265" mass="27833">MFKIGFIGAGNMAQAMMQGWSKLDANQVTQGAYVRHQLPEQTQAWQVEPFQSISEAALVSDMLVLATPPTALTAIADELKPILAAMPHKIVVSVLGGISVSMLEEALGRQAKIVRALPNVNVAVGQGYTAMYAGSQITAEEKGAVFALLAELGRVDEMPEAEFGAVSALAGSGPAFVAGFIQALTEAGKAAGLDEEMAAKLSVQTFRGTVDKMRQDDLKALDLAQLVMTPGGSTAAGWEVMQAGNLNGLVTNVIHATMQKNAEFE</sequence>
<dbReference type="UniPathway" id="UPA00098">
    <property type="reaction ID" value="UER00361"/>
</dbReference>
<dbReference type="AlphaFoldDB" id="A0A6G8AZA8"/>
<dbReference type="GO" id="GO:0004735">
    <property type="term" value="F:pyrroline-5-carboxylate reductase activity"/>
    <property type="evidence" value="ECO:0007669"/>
    <property type="project" value="UniProtKB-UniRule"/>
</dbReference>
<dbReference type="Gene3D" id="3.40.50.720">
    <property type="entry name" value="NAD(P)-binding Rossmann-like Domain"/>
    <property type="match status" value="1"/>
</dbReference>
<keyword evidence="4 5" id="KW-0560">Oxidoreductase</keyword>
<dbReference type="InterPro" id="IPR029036">
    <property type="entry name" value="P5CR_dimer"/>
</dbReference>
<dbReference type="HAMAP" id="MF_01925">
    <property type="entry name" value="P5C_reductase"/>
    <property type="match status" value="1"/>
</dbReference>
<comment type="pathway">
    <text evidence="5">Amino-acid biosynthesis; L-proline biosynthesis; L-proline from L-glutamate 5-semialdehyde: step 1/1.</text>
</comment>
<feature type="domain" description="Pyrroline-5-carboxylate reductase dimerisation" evidence="8">
    <location>
        <begin position="160"/>
        <end position="263"/>
    </location>
</feature>